<evidence type="ECO:0000256" key="1">
    <source>
        <dbReference type="ARBA" id="ARBA00022723"/>
    </source>
</evidence>
<comment type="caution">
    <text evidence="3">The sequence shown here is derived from an EMBL/GenBank/DDBJ whole genome shotgun (WGS) entry which is preliminary data.</text>
</comment>
<dbReference type="EMBL" id="JBFTWV010000413">
    <property type="protein sequence ID" value="KAL2782491.1"/>
    <property type="molecule type" value="Genomic_DNA"/>
</dbReference>
<keyword evidence="1" id="KW-0479">Metal-binding</keyword>
<feature type="domain" description="Cupin type-2" evidence="2">
    <location>
        <begin position="116"/>
        <end position="173"/>
    </location>
</feature>
<dbReference type="PANTHER" id="PTHR35848">
    <property type="entry name" value="OXALATE-BINDING PROTEIN"/>
    <property type="match status" value="1"/>
</dbReference>
<dbReference type="Pfam" id="PF07883">
    <property type="entry name" value="Cupin_2"/>
    <property type="match status" value="1"/>
</dbReference>
<proteinExistence type="predicted"/>
<accession>A0ABR4FGY2</accession>
<evidence type="ECO:0000313" key="3">
    <source>
        <dbReference type="EMBL" id="KAL2782491.1"/>
    </source>
</evidence>
<name>A0ABR4FGY2_9EURO</name>
<protein>
    <submittedName>
        <fullName evidence="3">RmlC-like cupin domain-containing protein</fullName>
    </submittedName>
</protein>
<keyword evidence="4" id="KW-1185">Reference proteome</keyword>
<evidence type="ECO:0000259" key="2">
    <source>
        <dbReference type="Pfam" id="PF07883"/>
    </source>
</evidence>
<dbReference type="PANTHER" id="PTHR35848:SF6">
    <property type="entry name" value="CUPIN TYPE-2 DOMAIN-CONTAINING PROTEIN"/>
    <property type="match status" value="1"/>
</dbReference>
<dbReference type="InterPro" id="IPR014710">
    <property type="entry name" value="RmlC-like_jellyroll"/>
</dbReference>
<organism evidence="3 4">
    <name type="scientific">Aspergillus keveii</name>
    <dbReference type="NCBI Taxonomy" id="714993"/>
    <lineage>
        <taxon>Eukaryota</taxon>
        <taxon>Fungi</taxon>
        <taxon>Dikarya</taxon>
        <taxon>Ascomycota</taxon>
        <taxon>Pezizomycotina</taxon>
        <taxon>Eurotiomycetes</taxon>
        <taxon>Eurotiomycetidae</taxon>
        <taxon>Eurotiales</taxon>
        <taxon>Aspergillaceae</taxon>
        <taxon>Aspergillus</taxon>
        <taxon>Aspergillus subgen. Nidulantes</taxon>
    </lineage>
</organism>
<gene>
    <name evidence="3" type="ORF">BJX66DRAFT_320593</name>
</gene>
<dbReference type="Gene3D" id="2.60.120.10">
    <property type="entry name" value="Jelly Rolls"/>
    <property type="match status" value="1"/>
</dbReference>
<dbReference type="Proteomes" id="UP001610563">
    <property type="component" value="Unassembled WGS sequence"/>
</dbReference>
<dbReference type="SUPFAM" id="SSF51182">
    <property type="entry name" value="RmlC-like cupins"/>
    <property type="match status" value="1"/>
</dbReference>
<dbReference type="InterPro" id="IPR051610">
    <property type="entry name" value="GPI/OXD"/>
</dbReference>
<dbReference type="InterPro" id="IPR011051">
    <property type="entry name" value="RmlC_Cupin_sf"/>
</dbReference>
<sequence>MPKRRTLLRAVCLENAYQRNNKIRIWRVRNPFLGQHTSVSNIVKKMSNPNLKTTTMIPKPAILSANNIHALPIESFQDPTRGKVTWRTLFSQPRTPTTDLSAGVAICPGYSGYLCSHHHAQAEIYYILEGRGIVTIDGVRYDVEKGSAVFIPGDMEHSVENLEREDLKWLYVFPTGDFGDVVYHFTGKGRAKL</sequence>
<dbReference type="InterPro" id="IPR013096">
    <property type="entry name" value="Cupin_2"/>
</dbReference>
<reference evidence="3 4" key="1">
    <citation type="submission" date="2024-07" db="EMBL/GenBank/DDBJ databases">
        <title>Section-level genome sequencing and comparative genomics of Aspergillus sections Usti and Cavernicolus.</title>
        <authorList>
            <consortium name="Lawrence Berkeley National Laboratory"/>
            <person name="Nybo J.L."/>
            <person name="Vesth T.C."/>
            <person name="Theobald S."/>
            <person name="Frisvad J.C."/>
            <person name="Larsen T.O."/>
            <person name="Kjaerboelling I."/>
            <person name="Rothschild-Mancinelli K."/>
            <person name="Lyhne E.K."/>
            <person name="Kogle M.E."/>
            <person name="Barry K."/>
            <person name="Clum A."/>
            <person name="Na H."/>
            <person name="Ledsgaard L."/>
            <person name="Lin J."/>
            <person name="Lipzen A."/>
            <person name="Kuo A."/>
            <person name="Riley R."/>
            <person name="Mondo S."/>
            <person name="Labutti K."/>
            <person name="Haridas S."/>
            <person name="Pangalinan J."/>
            <person name="Salamov A.A."/>
            <person name="Simmons B.A."/>
            <person name="Magnuson J.K."/>
            <person name="Chen J."/>
            <person name="Drula E."/>
            <person name="Henrissat B."/>
            <person name="Wiebenga A."/>
            <person name="Lubbers R.J."/>
            <person name="Gomes A.C."/>
            <person name="Makela M.R."/>
            <person name="Stajich J."/>
            <person name="Grigoriev I.V."/>
            <person name="Mortensen U.H."/>
            <person name="De Vries R.P."/>
            <person name="Baker S.E."/>
            <person name="Andersen M.R."/>
        </authorList>
    </citation>
    <scope>NUCLEOTIDE SEQUENCE [LARGE SCALE GENOMIC DNA]</scope>
    <source>
        <strain evidence="3 4">CBS 209.92</strain>
    </source>
</reference>
<evidence type="ECO:0000313" key="4">
    <source>
        <dbReference type="Proteomes" id="UP001610563"/>
    </source>
</evidence>